<sequence>MVSGLVSEAIEIVESASKRIEEGVLSKSKDLRQDALSLAHSVFDIYLTLHKFFEKIGKVVSENKSEAVYRLKTRSFIVISNGELVYIKSKPINLAVSYSSGEKKVSVKSKRFLLNVFRDKLEASYYNLKVEINIGNPKDYIEKYSELRYVLNKIQKIISSSIVPVIHSKE</sequence>
<dbReference type="EMBL" id="DTBP01000013">
    <property type="protein sequence ID" value="HGQ73750.1"/>
    <property type="molecule type" value="Genomic_DNA"/>
</dbReference>
<name>A0A7C4NPJ4_STAMA</name>
<reference evidence="2" key="1">
    <citation type="journal article" date="2020" name="mSystems">
        <title>Genome- and Community-Level Interaction Insights into Carbon Utilization and Element Cycling Functions of Hydrothermarchaeota in Hydrothermal Sediment.</title>
        <authorList>
            <person name="Zhou Z."/>
            <person name="Liu Y."/>
            <person name="Xu W."/>
            <person name="Pan J."/>
            <person name="Luo Z.H."/>
            <person name="Li M."/>
        </authorList>
    </citation>
    <scope>NUCLEOTIDE SEQUENCE [LARGE SCALE GENOMIC DNA]</scope>
    <source>
        <strain evidence="1">SpSt-638</strain>
        <strain evidence="2">SpSt-648</strain>
    </source>
</reference>
<proteinExistence type="predicted"/>
<protein>
    <submittedName>
        <fullName evidence="2">Uncharacterized protein</fullName>
    </submittedName>
</protein>
<evidence type="ECO:0000313" key="2">
    <source>
        <dbReference type="EMBL" id="HGQ73750.1"/>
    </source>
</evidence>
<organism evidence="2">
    <name type="scientific">Staphylothermus marinus</name>
    <dbReference type="NCBI Taxonomy" id="2280"/>
    <lineage>
        <taxon>Archaea</taxon>
        <taxon>Thermoproteota</taxon>
        <taxon>Thermoprotei</taxon>
        <taxon>Desulfurococcales</taxon>
        <taxon>Desulfurococcaceae</taxon>
        <taxon>Staphylothermus</taxon>
    </lineage>
</organism>
<dbReference type="AlphaFoldDB" id="A0A7C4NPJ4"/>
<gene>
    <name evidence="1" type="ORF">ENU09_00635</name>
    <name evidence="2" type="ORF">ENU20_01555</name>
</gene>
<evidence type="ECO:0000313" key="1">
    <source>
        <dbReference type="EMBL" id="HGQ59223.1"/>
    </source>
</evidence>
<dbReference type="EMBL" id="DTBE01000017">
    <property type="protein sequence ID" value="HGQ59223.1"/>
    <property type="molecule type" value="Genomic_DNA"/>
</dbReference>
<comment type="caution">
    <text evidence="2">The sequence shown here is derived from an EMBL/GenBank/DDBJ whole genome shotgun (WGS) entry which is preliminary data.</text>
</comment>
<accession>A0A7C4NPJ4</accession>